<gene>
    <name evidence="9" type="ORF">OIDMADRAFT_164858</name>
</gene>
<dbReference type="GO" id="GO:0001678">
    <property type="term" value="P:intracellular glucose homeostasis"/>
    <property type="evidence" value="ECO:0007669"/>
    <property type="project" value="InterPro"/>
</dbReference>
<organism evidence="9 10">
    <name type="scientific">Oidiodendron maius (strain Zn)</name>
    <dbReference type="NCBI Taxonomy" id="913774"/>
    <lineage>
        <taxon>Eukaryota</taxon>
        <taxon>Fungi</taxon>
        <taxon>Dikarya</taxon>
        <taxon>Ascomycota</taxon>
        <taxon>Pezizomycotina</taxon>
        <taxon>Leotiomycetes</taxon>
        <taxon>Leotiomycetes incertae sedis</taxon>
        <taxon>Myxotrichaceae</taxon>
        <taxon>Oidiodendron</taxon>
    </lineage>
</organism>
<dbReference type="Proteomes" id="UP000054321">
    <property type="component" value="Unassembled WGS sequence"/>
</dbReference>
<accession>A0A0C3GWE3</accession>
<dbReference type="PRINTS" id="PR00475">
    <property type="entry name" value="HEXOKINASE"/>
</dbReference>
<name>A0A0C3GWE3_OIDMZ</name>
<dbReference type="CDD" id="cd24000">
    <property type="entry name" value="ASKHA_NBD_HK"/>
    <property type="match status" value="1"/>
</dbReference>
<dbReference type="GO" id="GO:0006096">
    <property type="term" value="P:glycolytic process"/>
    <property type="evidence" value="ECO:0007669"/>
    <property type="project" value="UniProtKB-UniPathway"/>
</dbReference>
<keyword evidence="5 6" id="KW-0067">ATP-binding</keyword>
<dbReference type="STRING" id="913774.A0A0C3GWE3"/>
<keyword evidence="3 6" id="KW-0547">Nucleotide-binding</keyword>
<dbReference type="GO" id="GO:0006013">
    <property type="term" value="P:mannose metabolic process"/>
    <property type="evidence" value="ECO:0007669"/>
    <property type="project" value="TreeGrafter"/>
</dbReference>
<feature type="domain" description="Hexokinase C-terminal" evidence="8">
    <location>
        <begin position="239"/>
        <end position="520"/>
    </location>
</feature>
<feature type="domain" description="Hexokinase N-terminal" evidence="7">
    <location>
        <begin position="8"/>
        <end position="227"/>
    </location>
</feature>
<keyword evidence="10" id="KW-1185">Reference proteome</keyword>
<reference evidence="9 10" key="1">
    <citation type="submission" date="2014-04" db="EMBL/GenBank/DDBJ databases">
        <authorList>
            <consortium name="DOE Joint Genome Institute"/>
            <person name="Kuo A."/>
            <person name="Martino E."/>
            <person name="Perotto S."/>
            <person name="Kohler A."/>
            <person name="Nagy L.G."/>
            <person name="Floudas D."/>
            <person name="Copeland A."/>
            <person name="Barry K.W."/>
            <person name="Cichocki N."/>
            <person name="Veneault-Fourrey C."/>
            <person name="LaButti K."/>
            <person name="Lindquist E.A."/>
            <person name="Lipzen A."/>
            <person name="Lundell T."/>
            <person name="Morin E."/>
            <person name="Murat C."/>
            <person name="Sun H."/>
            <person name="Tunlid A."/>
            <person name="Henrissat B."/>
            <person name="Grigoriev I.V."/>
            <person name="Hibbett D.S."/>
            <person name="Martin F."/>
            <person name="Nordberg H.P."/>
            <person name="Cantor M.N."/>
            <person name="Hua S.X."/>
        </authorList>
    </citation>
    <scope>NUCLEOTIDE SEQUENCE [LARGE SCALE GENOMIC DNA]</scope>
    <source>
        <strain evidence="9 10">Zn</strain>
    </source>
</reference>
<dbReference type="InterPro" id="IPR022672">
    <property type="entry name" value="Hexokinase_N"/>
</dbReference>
<dbReference type="GO" id="GO:0005739">
    <property type="term" value="C:mitochondrion"/>
    <property type="evidence" value="ECO:0007669"/>
    <property type="project" value="TreeGrafter"/>
</dbReference>
<evidence type="ECO:0000256" key="6">
    <source>
        <dbReference type="RuleBase" id="RU362007"/>
    </source>
</evidence>
<dbReference type="PANTHER" id="PTHR19443">
    <property type="entry name" value="HEXOKINASE"/>
    <property type="match status" value="1"/>
</dbReference>
<evidence type="ECO:0000313" key="10">
    <source>
        <dbReference type="Proteomes" id="UP000054321"/>
    </source>
</evidence>
<dbReference type="EMBL" id="KN832877">
    <property type="protein sequence ID" value="KIN00406.1"/>
    <property type="molecule type" value="Genomic_DNA"/>
</dbReference>
<dbReference type="GO" id="GO:0005524">
    <property type="term" value="F:ATP binding"/>
    <property type="evidence" value="ECO:0007669"/>
    <property type="project" value="UniProtKB-UniRule"/>
</dbReference>
<dbReference type="GO" id="GO:0005829">
    <property type="term" value="C:cytosol"/>
    <property type="evidence" value="ECO:0007669"/>
    <property type="project" value="TreeGrafter"/>
</dbReference>
<dbReference type="HOGENOM" id="CLU_014393_4_0_1"/>
<dbReference type="Gene3D" id="3.30.420.40">
    <property type="match status" value="1"/>
</dbReference>
<dbReference type="Pfam" id="PF03727">
    <property type="entry name" value="Hexokinase_2"/>
    <property type="match status" value="1"/>
</dbReference>
<reference evidence="10" key="2">
    <citation type="submission" date="2015-01" db="EMBL/GenBank/DDBJ databases">
        <title>Evolutionary Origins and Diversification of the Mycorrhizal Mutualists.</title>
        <authorList>
            <consortium name="DOE Joint Genome Institute"/>
            <consortium name="Mycorrhizal Genomics Consortium"/>
            <person name="Kohler A."/>
            <person name="Kuo A."/>
            <person name="Nagy L.G."/>
            <person name="Floudas D."/>
            <person name="Copeland A."/>
            <person name="Barry K.W."/>
            <person name="Cichocki N."/>
            <person name="Veneault-Fourrey C."/>
            <person name="LaButti K."/>
            <person name="Lindquist E.A."/>
            <person name="Lipzen A."/>
            <person name="Lundell T."/>
            <person name="Morin E."/>
            <person name="Murat C."/>
            <person name="Riley R."/>
            <person name="Ohm R."/>
            <person name="Sun H."/>
            <person name="Tunlid A."/>
            <person name="Henrissat B."/>
            <person name="Grigoriev I.V."/>
            <person name="Hibbett D.S."/>
            <person name="Martin F."/>
        </authorList>
    </citation>
    <scope>NUCLEOTIDE SEQUENCE [LARGE SCALE GENOMIC DNA]</scope>
    <source>
        <strain evidence="10">Zn</strain>
    </source>
</reference>
<keyword evidence="2 6" id="KW-0808">Transferase</keyword>
<keyword evidence="6" id="KW-0324">Glycolysis</keyword>
<dbReference type="GO" id="GO:0005536">
    <property type="term" value="F:D-glucose binding"/>
    <property type="evidence" value="ECO:0007669"/>
    <property type="project" value="InterPro"/>
</dbReference>
<evidence type="ECO:0000256" key="3">
    <source>
        <dbReference type="ARBA" id="ARBA00022741"/>
    </source>
</evidence>
<comment type="similarity">
    <text evidence="1 6">Belongs to the hexokinase family.</text>
</comment>
<dbReference type="Pfam" id="PF00349">
    <property type="entry name" value="Hexokinase_1"/>
    <property type="match status" value="1"/>
</dbReference>
<dbReference type="InParanoid" id="A0A0C3GWE3"/>
<evidence type="ECO:0000256" key="1">
    <source>
        <dbReference type="ARBA" id="ARBA00009225"/>
    </source>
</evidence>
<keyword evidence="4 6" id="KW-0418">Kinase</keyword>
<evidence type="ECO:0000313" key="9">
    <source>
        <dbReference type="EMBL" id="KIN00406.1"/>
    </source>
</evidence>
<dbReference type="InterPro" id="IPR022673">
    <property type="entry name" value="Hexokinase_C"/>
</dbReference>
<evidence type="ECO:0000259" key="8">
    <source>
        <dbReference type="Pfam" id="PF03727"/>
    </source>
</evidence>
<evidence type="ECO:0000256" key="5">
    <source>
        <dbReference type="ARBA" id="ARBA00022840"/>
    </source>
</evidence>
<dbReference type="GO" id="GO:0019158">
    <property type="term" value="F:mannokinase activity"/>
    <property type="evidence" value="ECO:0007669"/>
    <property type="project" value="TreeGrafter"/>
</dbReference>
<dbReference type="PANTHER" id="PTHR19443:SF29">
    <property type="entry name" value="PHOSPHOTRANSFERASE"/>
    <property type="match status" value="1"/>
</dbReference>
<evidence type="ECO:0000256" key="4">
    <source>
        <dbReference type="ARBA" id="ARBA00022777"/>
    </source>
</evidence>
<dbReference type="Gene3D" id="3.40.367.20">
    <property type="match status" value="1"/>
</dbReference>
<dbReference type="InterPro" id="IPR001312">
    <property type="entry name" value="Hexokinase"/>
</dbReference>
<dbReference type="GO" id="GO:0008865">
    <property type="term" value="F:fructokinase activity"/>
    <property type="evidence" value="ECO:0007669"/>
    <property type="project" value="TreeGrafter"/>
</dbReference>
<dbReference type="SUPFAM" id="SSF53067">
    <property type="entry name" value="Actin-like ATPase domain"/>
    <property type="match status" value="2"/>
</dbReference>
<dbReference type="UniPathway" id="UPA00109">
    <property type="reaction ID" value="UER00180"/>
</dbReference>
<evidence type="ECO:0000256" key="2">
    <source>
        <dbReference type="ARBA" id="ARBA00022679"/>
    </source>
</evidence>
<dbReference type="InterPro" id="IPR043129">
    <property type="entry name" value="ATPase_NBD"/>
</dbReference>
<dbReference type="EC" id="2.7.1.-" evidence="6"/>
<sequence length="532" mass="58484">MATTQTPLEDFLQPLSIDIPKVHSLARSFCATYTRLAAESQDQFLPTPVSDSVLRPTGNDEGRYLAIDFGGTNLRVGFIELLGPAGSPKTDENGLAHAQSGKLSRVRRRLEKSWPIGEMLKKTRGEDLFGWIGDCMVEVVRDAWEEWPGQLTDPIPMGLTFSFPMFQRTIADATVMAMGKGFAMDANLDLAKQLRIGYERSRQEDLPGIEIVAICNDTSATLVSFAYQMKVVPRRKAAMALIVGTGCNATIPLALSKLHPKKRPAQLKVLDGTESLSDPKITINTEWTISGAAHPLHELHYVTRWDQILDEETDNPGFQPFEFMTAGRYLGELGRIIALDYFTNHLNIPRALLPPKLLERYALSTTFLGNLRPSLNGPSVIHQLNAELPTGTEPDAWQWTKETADTLYHIAKAVQVRAAGMVAAATIGLLACAEEIQFSSNHTGEEVNGEAVPYVTTNREVDELLVGYTGGCIVHFQDYRDDCQVFLDAIMEREFGNSSVPRVVLEPCHDGGITGAGILAGTIKTFGHDVSQ</sequence>
<evidence type="ECO:0000259" key="7">
    <source>
        <dbReference type="Pfam" id="PF00349"/>
    </source>
</evidence>
<dbReference type="GO" id="GO:0004340">
    <property type="term" value="F:glucokinase activity"/>
    <property type="evidence" value="ECO:0007669"/>
    <property type="project" value="TreeGrafter"/>
</dbReference>
<proteinExistence type="inferred from homology"/>
<protein>
    <recommendedName>
        <fullName evidence="6">Phosphotransferase</fullName>
        <ecNumber evidence="6">2.7.1.-</ecNumber>
    </recommendedName>
</protein>
<dbReference type="GO" id="GO:0006006">
    <property type="term" value="P:glucose metabolic process"/>
    <property type="evidence" value="ECO:0007669"/>
    <property type="project" value="TreeGrafter"/>
</dbReference>
<dbReference type="PROSITE" id="PS51748">
    <property type="entry name" value="HEXOKINASE_2"/>
    <property type="match status" value="1"/>
</dbReference>
<dbReference type="OrthoDB" id="419537at2759"/>
<dbReference type="AlphaFoldDB" id="A0A0C3GWE3"/>